<dbReference type="PANTHER" id="PTHR33154">
    <property type="entry name" value="TRANSCRIPTIONAL REGULATOR, ARSR FAMILY"/>
    <property type="match status" value="1"/>
</dbReference>
<keyword evidence="6" id="KW-1185">Reference proteome</keyword>
<dbReference type="PRINTS" id="PR00778">
    <property type="entry name" value="HTHARSR"/>
</dbReference>
<dbReference type="RefSeq" id="WP_207299795.1">
    <property type="nucleotide sequence ID" value="NZ_CP071444.1"/>
</dbReference>
<dbReference type="InterPro" id="IPR011991">
    <property type="entry name" value="ArsR-like_HTH"/>
</dbReference>
<evidence type="ECO:0000256" key="3">
    <source>
        <dbReference type="ARBA" id="ARBA00023163"/>
    </source>
</evidence>
<dbReference type="KEGG" id="alka:J0B03_11810"/>
<keyword evidence="1" id="KW-0805">Transcription regulation</keyword>
<dbReference type="InterPro" id="IPR036388">
    <property type="entry name" value="WH-like_DNA-bd_sf"/>
</dbReference>
<evidence type="ECO:0000313" key="6">
    <source>
        <dbReference type="Proteomes" id="UP000663499"/>
    </source>
</evidence>
<protein>
    <submittedName>
        <fullName evidence="5">Winged helix-turn-helix transcriptional regulator</fullName>
    </submittedName>
</protein>
<dbReference type="PANTHER" id="PTHR33154:SF18">
    <property type="entry name" value="ARSENICAL RESISTANCE OPERON REPRESSOR"/>
    <property type="match status" value="1"/>
</dbReference>
<dbReference type="NCBIfam" id="NF033788">
    <property type="entry name" value="HTH_metalloreg"/>
    <property type="match status" value="1"/>
</dbReference>
<dbReference type="CDD" id="cd00090">
    <property type="entry name" value="HTH_ARSR"/>
    <property type="match status" value="1"/>
</dbReference>
<evidence type="ECO:0000256" key="1">
    <source>
        <dbReference type="ARBA" id="ARBA00023015"/>
    </source>
</evidence>
<dbReference type="AlphaFoldDB" id="A0A975AI99"/>
<reference evidence="5" key="1">
    <citation type="submission" date="2021-03" db="EMBL/GenBank/DDBJ databases">
        <title>Alkalibacter marinus sp. nov., isolated from tidal flat sediment.</title>
        <authorList>
            <person name="Namirimu T."/>
            <person name="Yang J.-A."/>
            <person name="Yang S.-H."/>
            <person name="Kim Y.-J."/>
            <person name="Kwon K.K."/>
        </authorList>
    </citation>
    <scope>NUCLEOTIDE SEQUENCE</scope>
    <source>
        <strain evidence="5">ES005</strain>
    </source>
</reference>
<evidence type="ECO:0000313" key="5">
    <source>
        <dbReference type="EMBL" id="QSX08454.1"/>
    </source>
</evidence>
<organism evidence="5 6">
    <name type="scientific">Alkalibacter rhizosphaerae</name>
    <dbReference type="NCBI Taxonomy" id="2815577"/>
    <lineage>
        <taxon>Bacteria</taxon>
        <taxon>Bacillati</taxon>
        <taxon>Bacillota</taxon>
        <taxon>Clostridia</taxon>
        <taxon>Eubacteriales</taxon>
        <taxon>Eubacteriaceae</taxon>
        <taxon>Alkalibacter</taxon>
    </lineage>
</organism>
<proteinExistence type="predicted"/>
<dbReference type="Gene3D" id="1.10.10.10">
    <property type="entry name" value="Winged helix-like DNA-binding domain superfamily/Winged helix DNA-binding domain"/>
    <property type="match status" value="1"/>
</dbReference>
<keyword evidence="3" id="KW-0804">Transcription</keyword>
<dbReference type="InterPro" id="IPR051081">
    <property type="entry name" value="HTH_MetalResp_TranReg"/>
</dbReference>
<dbReference type="GO" id="GO:0003700">
    <property type="term" value="F:DNA-binding transcription factor activity"/>
    <property type="evidence" value="ECO:0007669"/>
    <property type="project" value="InterPro"/>
</dbReference>
<gene>
    <name evidence="5" type="ORF">J0B03_11810</name>
</gene>
<sequence>MEHVFIENAKLFKALGDPKRLKIIELLSKGEMCACKILEAFEMSQSTLSHHLKILSDCGLIKGRNEGKWIHYSLNKDNLEKIQQLLEGLNK</sequence>
<dbReference type="GO" id="GO:0003677">
    <property type="term" value="F:DNA binding"/>
    <property type="evidence" value="ECO:0007669"/>
    <property type="project" value="UniProtKB-KW"/>
</dbReference>
<feature type="domain" description="HTH arsR-type" evidence="4">
    <location>
        <begin position="1"/>
        <end position="91"/>
    </location>
</feature>
<dbReference type="SMART" id="SM00418">
    <property type="entry name" value="HTH_ARSR"/>
    <property type="match status" value="1"/>
</dbReference>
<accession>A0A975AI99</accession>
<dbReference type="Proteomes" id="UP000663499">
    <property type="component" value="Chromosome"/>
</dbReference>
<dbReference type="PROSITE" id="PS50987">
    <property type="entry name" value="HTH_ARSR_2"/>
    <property type="match status" value="1"/>
</dbReference>
<evidence type="ECO:0000259" key="4">
    <source>
        <dbReference type="PROSITE" id="PS50987"/>
    </source>
</evidence>
<keyword evidence="2" id="KW-0238">DNA-binding</keyword>
<dbReference type="InterPro" id="IPR036390">
    <property type="entry name" value="WH_DNA-bd_sf"/>
</dbReference>
<dbReference type="SUPFAM" id="SSF46785">
    <property type="entry name" value="Winged helix' DNA-binding domain"/>
    <property type="match status" value="1"/>
</dbReference>
<dbReference type="Pfam" id="PF01022">
    <property type="entry name" value="HTH_5"/>
    <property type="match status" value="1"/>
</dbReference>
<evidence type="ECO:0000256" key="2">
    <source>
        <dbReference type="ARBA" id="ARBA00023125"/>
    </source>
</evidence>
<dbReference type="InterPro" id="IPR001845">
    <property type="entry name" value="HTH_ArsR_DNA-bd_dom"/>
</dbReference>
<dbReference type="EMBL" id="CP071444">
    <property type="protein sequence ID" value="QSX08454.1"/>
    <property type="molecule type" value="Genomic_DNA"/>
</dbReference>
<name>A0A975AI99_9FIRM</name>